<dbReference type="EMBL" id="JH921432">
    <property type="protein sequence ID" value="EKD18778.1"/>
    <property type="molecule type" value="Genomic_DNA"/>
</dbReference>
<evidence type="ECO:0000313" key="2">
    <source>
        <dbReference type="Proteomes" id="UP000006753"/>
    </source>
</evidence>
<protein>
    <submittedName>
        <fullName evidence="1">Uncharacterized protein</fullName>
    </submittedName>
</protein>
<dbReference type="Proteomes" id="UP000006753">
    <property type="component" value="Unassembled WGS sequence"/>
</dbReference>
<dbReference type="OrthoDB" id="3549339at2759"/>
<dbReference type="AlphaFoldDB" id="K1XD73"/>
<dbReference type="HOGENOM" id="CLU_2794461_0_0_1"/>
<dbReference type="InParanoid" id="K1XD73"/>
<proteinExistence type="predicted"/>
<sequence length="68" mass="6866">MLDMDAVDALVAKKEALIGVVGFTSEALILISYGYDTLSLVAVAPKLDVAMVPAAAGPGAVGAAYDVR</sequence>
<accession>K1XD73</accession>
<reference evidence="1 2" key="1">
    <citation type="journal article" date="2012" name="BMC Genomics">
        <title>Sequencing the genome of Marssonina brunnea reveals fungus-poplar co-evolution.</title>
        <authorList>
            <person name="Zhu S."/>
            <person name="Cao Y.-Z."/>
            <person name="Jiang C."/>
            <person name="Tan B.-Y."/>
            <person name="Wang Z."/>
            <person name="Feng S."/>
            <person name="Zhang L."/>
            <person name="Su X.-H."/>
            <person name="Brejova B."/>
            <person name="Vinar T."/>
            <person name="Xu M."/>
            <person name="Wang M.-X."/>
            <person name="Zhang S.-G."/>
            <person name="Huang M.-R."/>
            <person name="Wu R."/>
            <person name="Zhou Y."/>
        </authorList>
    </citation>
    <scope>NUCLEOTIDE SEQUENCE [LARGE SCALE GENOMIC DNA]</scope>
    <source>
        <strain evidence="1 2">MB_m1</strain>
    </source>
</reference>
<evidence type="ECO:0000313" key="1">
    <source>
        <dbReference type="EMBL" id="EKD18778.1"/>
    </source>
</evidence>
<dbReference type="KEGG" id="mbe:MBM_03020"/>
<name>K1XD73_MARBU</name>
<gene>
    <name evidence="1" type="ORF">MBM_03020</name>
</gene>
<keyword evidence="2" id="KW-1185">Reference proteome</keyword>
<organism evidence="1 2">
    <name type="scientific">Marssonina brunnea f. sp. multigermtubi (strain MB_m1)</name>
    <name type="common">Marssonina leaf spot fungus</name>
    <dbReference type="NCBI Taxonomy" id="1072389"/>
    <lineage>
        <taxon>Eukaryota</taxon>
        <taxon>Fungi</taxon>
        <taxon>Dikarya</taxon>
        <taxon>Ascomycota</taxon>
        <taxon>Pezizomycotina</taxon>
        <taxon>Leotiomycetes</taxon>
        <taxon>Helotiales</taxon>
        <taxon>Drepanopezizaceae</taxon>
        <taxon>Drepanopeziza</taxon>
    </lineage>
</organism>